<dbReference type="PANTHER" id="PTHR40940:SF2">
    <property type="entry name" value="BATD"/>
    <property type="match status" value="1"/>
</dbReference>
<dbReference type="InterPro" id="IPR025738">
    <property type="entry name" value="BatD"/>
</dbReference>
<feature type="region of interest" description="Disordered" evidence="1">
    <location>
        <begin position="137"/>
        <end position="161"/>
    </location>
</feature>
<keyword evidence="2" id="KW-0472">Membrane</keyword>
<organism evidence="3 4">
    <name type="scientific">Prevotella heparinolytica</name>
    <dbReference type="NCBI Taxonomy" id="28113"/>
    <lineage>
        <taxon>Bacteria</taxon>
        <taxon>Pseudomonadati</taxon>
        <taxon>Bacteroidota</taxon>
        <taxon>Bacteroidia</taxon>
        <taxon>Bacteroidales</taxon>
        <taxon>Bacteroidaceae</taxon>
        <taxon>Bacteroides</taxon>
    </lineage>
</organism>
<dbReference type="AlphaFoldDB" id="A0A449I615"/>
<name>A0A449I615_9BACE</name>
<dbReference type="Proteomes" id="UP000396835">
    <property type="component" value="Unassembled WGS sequence"/>
</dbReference>
<keyword evidence="2" id="KW-1133">Transmembrane helix</keyword>
<evidence type="ECO:0000256" key="1">
    <source>
        <dbReference type="SAM" id="MobiDB-lite"/>
    </source>
</evidence>
<feature type="transmembrane region" description="Helical" evidence="2">
    <location>
        <begin position="472"/>
        <end position="492"/>
    </location>
</feature>
<evidence type="ECO:0000313" key="4">
    <source>
        <dbReference type="Proteomes" id="UP000396835"/>
    </source>
</evidence>
<keyword evidence="2" id="KW-0812">Transmembrane</keyword>
<sequence>MKKFYMRKIVFLWIMLITVSMKLFADGKVSFTASVPDVVAVGDQFRLSYTVTTQKVRDFRAPSMKGFDVLMGPSRSEQSSVQIINGQTTSTSSITFTYILMATSEGNFSIPGATITADGNQLVSNSVRVKVIPADQAANGASGNNGKQSEGTASRASSGTSVSNTDLFITATASKTTVYEQEAFLLTYKIYTLVDLRMFDNVKLPDFKGFHSQEVELPNDRRWGLEHYKGRNYQTTIYRQFVLFPQQSGKLTIDAARFDASIAKATQVSDPFEAFFNGGSNYVEVKKAILTPQMTIDVKPLPAGKPTDFSGGVGEFNITSSINSINVKTNDAVTMKLVISGTGNLKLLSNPEIKFPEDFEVYDPKVDNKFRLTNSGLSGSKVIEYLAIPRNAGTYKIPAVTFSYFDINTRSYKTLRTEEYVLHVEKGAGNAEQTIANFTNKEDLKVLNEDIRFIKQNDVHLSQRGDFFFGSLIYWLFYLVPSIAFIVFFIVYRKQIAANANVAGMRTKKANKVAVKRMKQAGKLLTDNKKDAFYDEVLKALWGYISDKLNIPVSRLSKDNIEEELRNYGVDDVLIKEFLETLNECEFAHFAPVDDNQAMDKVYSASLKLISKMENSIKR</sequence>
<protein>
    <submittedName>
        <fullName evidence="3">Aerotolerance-related exported protein</fullName>
    </submittedName>
</protein>
<reference evidence="3 4" key="1">
    <citation type="submission" date="2019-02" db="EMBL/GenBank/DDBJ databases">
        <authorList>
            <consortium name="Pathogen Informatics"/>
        </authorList>
    </citation>
    <scope>NUCLEOTIDE SEQUENCE [LARGE SCALE GENOMIC DNA]</scope>
    <source>
        <strain evidence="3 4">3012STDY7078512</strain>
    </source>
</reference>
<dbReference type="PANTHER" id="PTHR40940">
    <property type="entry name" value="PROTEIN BATD-RELATED"/>
    <property type="match status" value="1"/>
</dbReference>
<evidence type="ECO:0000256" key="2">
    <source>
        <dbReference type="SAM" id="Phobius"/>
    </source>
</evidence>
<dbReference type="Pfam" id="PF13584">
    <property type="entry name" value="BatD"/>
    <property type="match status" value="3"/>
</dbReference>
<accession>A0A449I615</accession>
<proteinExistence type="predicted"/>
<gene>
    <name evidence="3" type="primary">batD</name>
    <name evidence="3" type="ORF">NCTC7812_02440</name>
</gene>
<evidence type="ECO:0000313" key="3">
    <source>
        <dbReference type="EMBL" id="VFB14871.1"/>
    </source>
</evidence>
<feature type="compositionally biased region" description="Polar residues" evidence="1">
    <location>
        <begin position="139"/>
        <end position="161"/>
    </location>
</feature>
<dbReference type="EMBL" id="CAACYH010000004">
    <property type="protein sequence ID" value="VFB14871.1"/>
    <property type="molecule type" value="Genomic_DNA"/>
</dbReference>